<dbReference type="EMBL" id="LCQW01000002">
    <property type="protein sequence ID" value="KKW24890.1"/>
    <property type="molecule type" value="Genomic_DNA"/>
</dbReference>
<evidence type="ECO:0000256" key="1">
    <source>
        <dbReference type="SAM" id="Phobius"/>
    </source>
</evidence>
<evidence type="ECO:0000313" key="3">
    <source>
        <dbReference type="Proteomes" id="UP000034273"/>
    </source>
</evidence>
<organism evidence="2 3">
    <name type="scientific">Candidatus Kaiserbacteria bacterium GW2011_GWA2_52_12</name>
    <dbReference type="NCBI Taxonomy" id="1618671"/>
    <lineage>
        <taxon>Bacteria</taxon>
        <taxon>Candidatus Kaiseribacteriota</taxon>
    </lineage>
</organism>
<keyword evidence="1" id="KW-0812">Transmembrane</keyword>
<feature type="transmembrane region" description="Helical" evidence="1">
    <location>
        <begin position="6"/>
        <end position="24"/>
    </location>
</feature>
<proteinExistence type="predicted"/>
<keyword evidence="1" id="KW-0472">Membrane</keyword>
<reference evidence="2 3" key="1">
    <citation type="journal article" date="2015" name="Nature">
        <title>rRNA introns, odd ribosomes, and small enigmatic genomes across a large radiation of phyla.</title>
        <authorList>
            <person name="Brown C.T."/>
            <person name="Hug L.A."/>
            <person name="Thomas B.C."/>
            <person name="Sharon I."/>
            <person name="Castelle C.J."/>
            <person name="Singh A."/>
            <person name="Wilkins M.J."/>
            <person name="Williams K.H."/>
            <person name="Banfield J.F."/>
        </authorList>
    </citation>
    <scope>NUCLEOTIDE SEQUENCE [LARGE SCALE GENOMIC DNA]</scope>
</reference>
<dbReference type="Proteomes" id="UP000034273">
    <property type="component" value="Unassembled WGS sequence"/>
</dbReference>
<dbReference type="AlphaFoldDB" id="A0A0G1X1X9"/>
<comment type="caution">
    <text evidence="2">The sequence shown here is derived from an EMBL/GenBank/DDBJ whole genome shotgun (WGS) entry which is preliminary data.</text>
</comment>
<accession>A0A0G1X1X9</accession>
<keyword evidence="1" id="KW-1133">Transmembrane helix</keyword>
<sequence>MKPFKFIFYLFLAVIGIYFAIFYFQTTSLPSVLRIADYDSIKGVPPASCHFAWSDGSSNSINGDMHVLNGIIRFDYTVKVPWLSTLVHMVVSQEGTAFAWNEGSHQGIRGKYETVAAQTGLSSIEAVPCSPWWVPDGLTLLIPQDVAFSEIKAR</sequence>
<evidence type="ECO:0000313" key="2">
    <source>
        <dbReference type="EMBL" id="KKW24890.1"/>
    </source>
</evidence>
<name>A0A0G1X1X9_9BACT</name>
<dbReference type="STRING" id="1618671.UY67_C0002G0039"/>
<protein>
    <submittedName>
        <fullName evidence="2">Uncharacterized protein</fullName>
    </submittedName>
</protein>
<gene>
    <name evidence="2" type="ORF">UY67_C0002G0039</name>
</gene>